<name>A0A9P0LKM1_ACAOB</name>
<dbReference type="AlphaFoldDB" id="A0A9P0LKM1"/>
<organism evidence="1 2">
    <name type="scientific">Acanthoscelides obtectus</name>
    <name type="common">Bean weevil</name>
    <name type="synonym">Bruchus obtectus</name>
    <dbReference type="NCBI Taxonomy" id="200917"/>
    <lineage>
        <taxon>Eukaryota</taxon>
        <taxon>Metazoa</taxon>
        <taxon>Ecdysozoa</taxon>
        <taxon>Arthropoda</taxon>
        <taxon>Hexapoda</taxon>
        <taxon>Insecta</taxon>
        <taxon>Pterygota</taxon>
        <taxon>Neoptera</taxon>
        <taxon>Endopterygota</taxon>
        <taxon>Coleoptera</taxon>
        <taxon>Polyphaga</taxon>
        <taxon>Cucujiformia</taxon>
        <taxon>Chrysomeloidea</taxon>
        <taxon>Chrysomelidae</taxon>
        <taxon>Bruchinae</taxon>
        <taxon>Bruchini</taxon>
        <taxon>Acanthoscelides</taxon>
    </lineage>
</organism>
<dbReference type="OrthoDB" id="6784437at2759"/>
<evidence type="ECO:0000313" key="2">
    <source>
        <dbReference type="Proteomes" id="UP001152888"/>
    </source>
</evidence>
<dbReference type="Proteomes" id="UP001152888">
    <property type="component" value="Unassembled WGS sequence"/>
</dbReference>
<dbReference type="EMBL" id="CAKOFQ010007410">
    <property type="protein sequence ID" value="CAH2000488.1"/>
    <property type="molecule type" value="Genomic_DNA"/>
</dbReference>
<comment type="caution">
    <text evidence="1">The sequence shown here is derived from an EMBL/GenBank/DDBJ whole genome shotgun (WGS) entry which is preliminary data.</text>
</comment>
<gene>
    <name evidence="1" type="ORF">ACAOBT_LOCUS25597</name>
</gene>
<reference evidence="1" key="1">
    <citation type="submission" date="2022-03" db="EMBL/GenBank/DDBJ databases">
        <authorList>
            <person name="Sayadi A."/>
        </authorList>
    </citation>
    <scope>NUCLEOTIDE SEQUENCE</scope>
</reference>
<keyword evidence="2" id="KW-1185">Reference proteome</keyword>
<accession>A0A9P0LKM1</accession>
<sequence>MATFRGHLRRNKASIRSGAGGDYIYKPIWFAYSLWKLFLVKYMTATLP</sequence>
<proteinExistence type="predicted"/>
<evidence type="ECO:0000313" key="1">
    <source>
        <dbReference type="EMBL" id="CAH2000488.1"/>
    </source>
</evidence>
<protein>
    <submittedName>
        <fullName evidence="1">Uncharacterized protein</fullName>
    </submittedName>
</protein>